<name>A0A6A5Y7E8_9PLEO</name>
<dbReference type="EMBL" id="ML978066">
    <property type="protein sequence ID" value="KAF2021219.1"/>
    <property type="molecule type" value="Genomic_DNA"/>
</dbReference>
<evidence type="ECO:0000313" key="1">
    <source>
        <dbReference type="EMBL" id="KAF2021219.1"/>
    </source>
</evidence>
<organism evidence="1 2">
    <name type="scientific">Aaosphaeria arxii CBS 175.79</name>
    <dbReference type="NCBI Taxonomy" id="1450172"/>
    <lineage>
        <taxon>Eukaryota</taxon>
        <taxon>Fungi</taxon>
        <taxon>Dikarya</taxon>
        <taxon>Ascomycota</taxon>
        <taxon>Pezizomycotina</taxon>
        <taxon>Dothideomycetes</taxon>
        <taxon>Pleosporomycetidae</taxon>
        <taxon>Pleosporales</taxon>
        <taxon>Pleosporales incertae sedis</taxon>
        <taxon>Aaosphaeria</taxon>
    </lineage>
</organism>
<proteinExistence type="predicted"/>
<protein>
    <submittedName>
        <fullName evidence="1">Uncharacterized protein</fullName>
    </submittedName>
</protein>
<dbReference type="GeneID" id="54278907"/>
<keyword evidence="2" id="KW-1185">Reference proteome</keyword>
<dbReference type="Proteomes" id="UP000799778">
    <property type="component" value="Unassembled WGS sequence"/>
</dbReference>
<gene>
    <name evidence="1" type="ORF">BU24DRAFT_17123</name>
</gene>
<accession>A0A6A5Y7E8</accession>
<reference evidence="1" key="1">
    <citation type="journal article" date="2020" name="Stud. Mycol.">
        <title>101 Dothideomycetes genomes: a test case for predicting lifestyles and emergence of pathogens.</title>
        <authorList>
            <person name="Haridas S."/>
            <person name="Albert R."/>
            <person name="Binder M."/>
            <person name="Bloem J."/>
            <person name="Labutti K."/>
            <person name="Salamov A."/>
            <person name="Andreopoulos B."/>
            <person name="Baker S."/>
            <person name="Barry K."/>
            <person name="Bills G."/>
            <person name="Bluhm B."/>
            <person name="Cannon C."/>
            <person name="Castanera R."/>
            <person name="Culley D."/>
            <person name="Daum C."/>
            <person name="Ezra D."/>
            <person name="Gonzalez J."/>
            <person name="Henrissat B."/>
            <person name="Kuo A."/>
            <person name="Liang C."/>
            <person name="Lipzen A."/>
            <person name="Lutzoni F."/>
            <person name="Magnuson J."/>
            <person name="Mondo S."/>
            <person name="Nolan M."/>
            <person name="Ohm R."/>
            <person name="Pangilinan J."/>
            <person name="Park H.-J."/>
            <person name="Ramirez L."/>
            <person name="Alfaro M."/>
            <person name="Sun H."/>
            <person name="Tritt A."/>
            <person name="Yoshinaga Y."/>
            <person name="Zwiers L.-H."/>
            <person name="Turgeon B."/>
            <person name="Goodwin S."/>
            <person name="Spatafora J."/>
            <person name="Crous P."/>
            <person name="Grigoriev I."/>
        </authorList>
    </citation>
    <scope>NUCLEOTIDE SEQUENCE</scope>
    <source>
        <strain evidence="1">CBS 175.79</strain>
    </source>
</reference>
<dbReference type="RefSeq" id="XP_033389558.1">
    <property type="nucleotide sequence ID" value="XM_033521510.1"/>
</dbReference>
<evidence type="ECO:0000313" key="2">
    <source>
        <dbReference type="Proteomes" id="UP000799778"/>
    </source>
</evidence>
<sequence length="139" mass="15364">MTEILIIVLFSLPLGMTAFRDGLLVIFSSRVSLPGACCRTVRCGAVRRVGVRDFTVPFDCASDIQILGEKCAVLCCGAAYVCVRMIRSACLLEEHVFRPSIDKELTFSFFSGQRSFWRWRVGGGLFGRYINGYATCGEG</sequence>
<dbReference type="AlphaFoldDB" id="A0A6A5Y7E8"/>